<accession>A0AAN7I9B7</accession>
<proteinExistence type="predicted"/>
<dbReference type="GO" id="GO:0005524">
    <property type="term" value="F:ATP binding"/>
    <property type="evidence" value="ECO:0007669"/>
    <property type="project" value="UniProtKB-KW"/>
</dbReference>
<evidence type="ECO:0000256" key="5">
    <source>
        <dbReference type="ARBA" id="ARBA00022840"/>
    </source>
</evidence>
<dbReference type="InterPro" id="IPR006553">
    <property type="entry name" value="Leu-rich_rpt_Cys-con_subtyp"/>
</dbReference>
<evidence type="ECO:0000259" key="6">
    <source>
        <dbReference type="Pfam" id="PF00931"/>
    </source>
</evidence>
<evidence type="ECO:0000256" key="3">
    <source>
        <dbReference type="ARBA" id="ARBA00022741"/>
    </source>
</evidence>
<evidence type="ECO:0000259" key="8">
    <source>
        <dbReference type="Pfam" id="PF23559"/>
    </source>
</evidence>
<evidence type="ECO:0000256" key="4">
    <source>
        <dbReference type="ARBA" id="ARBA00022821"/>
    </source>
</evidence>
<feature type="domain" description="Disease resistance N-terminal" evidence="7">
    <location>
        <begin position="11"/>
        <end position="93"/>
    </location>
</feature>
<dbReference type="FunFam" id="3.40.50.300:FF:001091">
    <property type="entry name" value="Probable disease resistance protein At1g61300"/>
    <property type="match status" value="1"/>
</dbReference>
<dbReference type="InterPro" id="IPR041118">
    <property type="entry name" value="Rx_N"/>
</dbReference>
<evidence type="ECO:0000256" key="1">
    <source>
        <dbReference type="ARBA" id="ARBA00022614"/>
    </source>
</evidence>
<dbReference type="Gene3D" id="1.10.10.10">
    <property type="entry name" value="Winged helix-like DNA-binding domain superfamily/Winged helix DNA-binding domain"/>
    <property type="match status" value="1"/>
</dbReference>
<evidence type="ECO:0000313" key="10">
    <source>
        <dbReference type="EMBL" id="KAK4560039.1"/>
    </source>
</evidence>
<dbReference type="SUPFAM" id="SSF52058">
    <property type="entry name" value="L domain-like"/>
    <property type="match status" value="2"/>
</dbReference>
<dbReference type="AlphaFoldDB" id="A0AAN7I9B7"/>
<dbReference type="SUPFAM" id="SSF52540">
    <property type="entry name" value="P-loop containing nucleoside triphosphate hydrolases"/>
    <property type="match status" value="1"/>
</dbReference>
<evidence type="ECO:0000256" key="2">
    <source>
        <dbReference type="ARBA" id="ARBA00022737"/>
    </source>
</evidence>
<dbReference type="Pfam" id="PF23559">
    <property type="entry name" value="WHD_DRP"/>
    <property type="match status" value="1"/>
</dbReference>
<dbReference type="Pfam" id="PF00931">
    <property type="entry name" value="NB-ARC"/>
    <property type="match status" value="1"/>
</dbReference>
<name>A0AAN7I9B7_QUERU</name>
<feature type="domain" description="R13L1/DRL21-like LRR repeat region" evidence="9">
    <location>
        <begin position="1067"/>
        <end position="1131"/>
    </location>
</feature>
<dbReference type="InterPro" id="IPR027417">
    <property type="entry name" value="P-loop_NTPase"/>
</dbReference>
<dbReference type="Proteomes" id="UP001324115">
    <property type="component" value="Unassembled WGS sequence"/>
</dbReference>
<keyword evidence="5" id="KW-0067">ATP-binding</keyword>
<dbReference type="PRINTS" id="PR00364">
    <property type="entry name" value="DISEASERSIST"/>
</dbReference>
<dbReference type="InterPro" id="IPR036388">
    <property type="entry name" value="WH-like_DNA-bd_sf"/>
</dbReference>
<keyword evidence="11" id="KW-1185">Reference proteome</keyword>
<reference evidence="10 11" key="1">
    <citation type="journal article" date="2023" name="G3 (Bethesda)">
        <title>A haplotype-resolved chromosome-scale genome for Quercus rubra L. provides insights into the genetics of adaptive traits for red oak species.</title>
        <authorList>
            <person name="Kapoor B."/>
            <person name="Jenkins J."/>
            <person name="Schmutz J."/>
            <person name="Zhebentyayeva T."/>
            <person name="Kuelheim C."/>
            <person name="Coggeshall M."/>
            <person name="Heim C."/>
            <person name="Lasky J.R."/>
            <person name="Leites L."/>
            <person name="Islam-Faridi N."/>
            <person name="Romero-Severson J."/>
            <person name="DeLeo V.L."/>
            <person name="Lucas S.M."/>
            <person name="Lazic D."/>
            <person name="Gailing O."/>
            <person name="Carlson J."/>
            <person name="Staton M."/>
        </authorList>
    </citation>
    <scope>NUCLEOTIDE SEQUENCE [LARGE SCALE GENOMIC DNA]</scope>
    <source>
        <strain evidence="10">Pseudo-F2</strain>
    </source>
</reference>
<dbReference type="CDD" id="cd14798">
    <property type="entry name" value="RX-CC_like"/>
    <property type="match status" value="1"/>
</dbReference>
<keyword evidence="4" id="KW-0611">Plant defense</keyword>
<dbReference type="Gene3D" id="1.10.8.430">
    <property type="entry name" value="Helical domain of apoptotic protease-activating factors"/>
    <property type="match status" value="1"/>
</dbReference>
<dbReference type="InterPro" id="IPR032675">
    <property type="entry name" value="LRR_dom_sf"/>
</dbReference>
<gene>
    <name evidence="10" type="ORF">RGQ29_009006</name>
</gene>
<dbReference type="EMBL" id="JAXUIC010000012">
    <property type="protein sequence ID" value="KAK4560039.1"/>
    <property type="molecule type" value="Genomic_DNA"/>
</dbReference>
<evidence type="ECO:0008006" key="12">
    <source>
        <dbReference type="Google" id="ProtNLM"/>
    </source>
</evidence>
<evidence type="ECO:0000259" key="7">
    <source>
        <dbReference type="Pfam" id="PF18052"/>
    </source>
</evidence>
<dbReference type="PANTHER" id="PTHR36766">
    <property type="entry name" value="PLANT BROAD-SPECTRUM MILDEW RESISTANCE PROTEIN RPW8"/>
    <property type="match status" value="1"/>
</dbReference>
<dbReference type="InterPro" id="IPR042197">
    <property type="entry name" value="Apaf_helical"/>
</dbReference>
<dbReference type="Gene3D" id="3.40.50.300">
    <property type="entry name" value="P-loop containing nucleotide triphosphate hydrolases"/>
    <property type="match status" value="1"/>
</dbReference>
<dbReference type="InterPro" id="IPR058922">
    <property type="entry name" value="WHD_DRP"/>
</dbReference>
<dbReference type="Gene3D" id="1.20.5.4130">
    <property type="match status" value="1"/>
</dbReference>
<sequence>MELDVVLSPLLQVVFEKLATPFLEEITNICGVKEELKKLRRTLRVIQTVLKDAEERQLTDRALRNWLTELKEVAYDVEDLLDECSPEVMVSGNRNRFIEQVRVFVPSLGNFASCINMLPKLNQIKETLDVLAEEKSFFNLSEVSVNNNSSSRSKSRGIRKTGSLVIESEVIGREGDKERIVEQLLSTGESVGKISVISIVGIGGLGKTTLAQLAYNDERVKRHFDLKIWVCVNDDFDVGKIMVLILESGSKSKCDFFGMDALQSRLQELLLEKRYLLVLDDVWNEDQNEWENLRTSLSSGVEGSKIIVTTRSEKVATIMGTTYIHHLEGLSEDNCWALFKQRAFGHNEDHHPNLSTIGKQIVKKCGGVPLAAKTLGSVMRFKREEREWLFVQESDLWDVSESDNGILPALRLSFSHLASHLKGCFAYCSIFPRNYIFKKEKLIQLWIAEGLIQSPEGRRSLEFIGNEYFDDLVWTSFFQAVQRDDHGNIIEYKMHNLIHDLAQSVSGSEYLKLEDNSTVRGLSLIRHSSVVCDFSLYTIPEALYEAKKLRTLILVFPRGDLGEVPSGVFSSFRYLRVLDLSGSGLKKLHESISSFIFLRYLDLSNTQVETLPEEVCYLFNLQVMNLSCCYNLIKLPSHIGKMFKLKHLIITGCERLTKMPASIGNLKYLRTLSMFIVGEGIDESLRELQILNLGGELNIRHLENVKDATEAMTANMLGKRNLRSLELSWGNDRGQLNRDNDFDGTLGSEVLNYLRPHENLKKLFVKGYRGNCFPGWMNVHKLPNLTELVLIACRRCEHLPTLGQLPFLKVLYLQGMDAVKIIGEDLYGSGSVTTFSSLKELTLIDFPNLEFWWPFNQREGFPSLVKLTVSKCLKLHNMPCFPLLKHLELRSCNDRILQSVSDLASLTIIVIEEFKEQLVFLEKLLQNNALLMSLTIGSCPKLRFISPNLGKLNNLKNLTVRWCEELLSLPQGLQNLTSLESLEIIECHSLISLPENIQGLSSLRSLSIENCNNIASLPLGLQFLTALEHLAIMYCPKLDSLPKDLQHLSTLKSLTILNCPELVSLPEGLQHVSTLQNLEVRGCPGLQILPEWVAKLTSLRSLKLSDCHNLTSLPEGLRCLSSLQHLSIQECPTLEERCKKDIGEDWPRINHIAHVYIGPLKFRRDDSASSSAPYQ</sequence>
<protein>
    <recommendedName>
        <fullName evidence="12">Disease resistance protein RGA3</fullName>
    </recommendedName>
</protein>
<evidence type="ECO:0000259" key="9">
    <source>
        <dbReference type="Pfam" id="PF25019"/>
    </source>
</evidence>
<keyword evidence="3" id="KW-0547">Nucleotide-binding</keyword>
<feature type="domain" description="Disease resistance protein winged helix" evidence="8">
    <location>
        <begin position="430"/>
        <end position="502"/>
    </location>
</feature>
<comment type="caution">
    <text evidence="10">The sequence shown here is derived from an EMBL/GenBank/DDBJ whole genome shotgun (WGS) entry which is preliminary data.</text>
</comment>
<organism evidence="10 11">
    <name type="scientific">Quercus rubra</name>
    <name type="common">Northern red oak</name>
    <name type="synonym">Quercus borealis</name>
    <dbReference type="NCBI Taxonomy" id="3512"/>
    <lineage>
        <taxon>Eukaryota</taxon>
        <taxon>Viridiplantae</taxon>
        <taxon>Streptophyta</taxon>
        <taxon>Embryophyta</taxon>
        <taxon>Tracheophyta</taxon>
        <taxon>Spermatophyta</taxon>
        <taxon>Magnoliopsida</taxon>
        <taxon>eudicotyledons</taxon>
        <taxon>Gunneridae</taxon>
        <taxon>Pentapetalae</taxon>
        <taxon>rosids</taxon>
        <taxon>fabids</taxon>
        <taxon>Fagales</taxon>
        <taxon>Fagaceae</taxon>
        <taxon>Quercus</taxon>
    </lineage>
</organism>
<dbReference type="SMART" id="SM00367">
    <property type="entry name" value="LRR_CC"/>
    <property type="match status" value="5"/>
</dbReference>
<dbReference type="GO" id="GO:0051707">
    <property type="term" value="P:response to other organism"/>
    <property type="evidence" value="ECO:0007669"/>
    <property type="project" value="UniProtKB-ARBA"/>
</dbReference>
<dbReference type="Pfam" id="PF18052">
    <property type="entry name" value="Rx_N"/>
    <property type="match status" value="1"/>
</dbReference>
<dbReference type="GO" id="GO:0006952">
    <property type="term" value="P:defense response"/>
    <property type="evidence" value="ECO:0007669"/>
    <property type="project" value="UniProtKB-KW"/>
</dbReference>
<dbReference type="InterPro" id="IPR038005">
    <property type="entry name" value="RX-like_CC"/>
</dbReference>
<dbReference type="InterPro" id="IPR056789">
    <property type="entry name" value="LRR_R13L1-DRL21"/>
</dbReference>
<keyword evidence="2" id="KW-0677">Repeat</keyword>
<dbReference type="GO" id="GO:0043531">
    <property type="term" value="F:ADP binding"/>
    <property type="evidence" value="ECO:0007669"/>
    <property type="project" value="InterPro"/>
</dbReference>
<feature type="domain" description="NB-ARC" evidence="6">
    <location>
        <begin position="174"/>
        <end position="346"/>
    </location>
</feature>
<dbReference type="Gene3D" id="3.80.10.10">
    <property type="entry name" value="Ribonuclease Inhibitor"/>
    <property type="match status" value="3"/>
</dbReference>
<dbReference type="InterPro" id="IPR002182">
    <property type="entry name" value="NB-ARC"/>
</dbReference>
<dbReference type="PANTHER" id="PTHR36766:SF59">
    <property type="entry name" value="DISEASE RESISTANCE PROTEIN RGA2-LIKE"/>
    <property type="match status" value="1"/>
</dbReference>
<dbReference type="FunFam" id="1.10.10.10:FF:000322">
    <property type="entry name" value="Probable disease resistance protein At1g63360"/>
    <property type="match status" value="1"/>
</dbReference>
<dbReference type="Pfam" id="PF25019">
    <property type="entry name" value="LRR_R13L1-DRL21"/>
    <property type="match status" value="2"/>
</dbReference>
<keyword evidence="1" id="KW-0433">Leucine-rich repeat</keyword>
<evidence type="ECO:0000313" key="11">
    <source>
        <dbReference type="Proteomes" id="UP001324115"/>
    </source>
</evidence>
<feature type="domain" description="R13L1/DRL21-like LRR repeat region" evidence="9">
    <location>
        <begin position="685"/>
        <end position="816"/>
    </location>
</feature>